<keyword evidence="2" id="KW-0964">Secreted</keyword>
<keyword evidence="8 11" id="KW-1015">Disulfide bond</keyword>
<dbReference type="SUPFAM" id="SSF57196">
    <property type="entry name" value="EGF/Laminin"/>
    <property type="match status" value="2"/>
</dbReference>
<dbReference type="InterPro" id="IPR050372">
    <property type="entry name" value="Neurexin-related_CASP"/>
</dbReference>
<evidence type="ECO:0000256" key="2">
    <source>
        <dbReference type="ARBA" id="ARBA00022525"/>
    </source>
</evidence>
<dbReference type="InterPro" id="IPR009254">
    <property type="entry name" value="Laminin_aI"/>
</dbReference>
<dbReference type="InterPro" id="IPR013320">
    <property type="entry name" value="ConA-like_dom_sf"/>
</dbReference>
<dbReference type="Ensembl" id="ENSBOBT00000004210.1">
    <property type="protein sequence ID" value="ENSBOBP00000004107.1"/>
    <property type="gene ID" value="ENSBOBG00000001787.1"/>
</dbReference>
<dbReference type="InterPro" id="IPR002049">
    <property type="entry name" value="LE_dom"/>
</dbReference>
<proteinExistence type="predicted"/>
<keyword evidence="4" id="KW-0732">Signal</keyword>
<evidence type="ECO:0000256" key="8">
    <source>
        <dbReference type="ARBA" id="ARBA00023157"/>
    </source>
</evidence>
<dbReference type="FunFam" id="2.10.25.10:FF:000033">
    <property type="entry name" value="Laminin subunit alpha 2"/>
    <property type="match status" value="1"/>
</dbReference>
<name>A0A8C0EHY7_BUBBB</name>
<feature type="domain" description="Laminin EGF-like" evidence="14">
    <location>
        <begin position="20"/>
        <end position="66"/>
    </location>
</feature>
<dbReference type="SUPFAM" id="SSF49899">
    <property type="entry name" value="Concanavalin A-like lectins/glucanases"/>
    <property type="match status" value="4"/>
</dbReference>
<dbReference type="FunFam" id="2.60.120.200:FF:000150">
    <property type="entry name" value="Laminin subunit alpha 5"/>
    <property type="match status" value="1"/>
</dbReference>
<dbReference type="PROSITE" id="PS01248">
    <property type="entry name" value="EGF_LAM_1"/>
    <property type="match status" value="1"/>
</dbReference>
<dbReference type="Gene3D" id="2.10.25.10">
    <property type="entry name" value="Laminin"/>
    <property type="match status" value="2"/>
</dbReference>
<evidence type="ECO:0000256" key="6">
    <source>
        <dbReference type="ARBA" id="ARBA00022869"/>
    </source>
</evidence>
<dbReference type="Gene3D" id="2.60.120.200">
    <property type="match status" value="4"/>
</dbReference>
<feature type="coiled-coil region" evidence="12">
    <location>
        <begin position="393"/>
        <end position="461"/>
    </location>
</feature>
<feature type="domain" description="Laminin G" evidence="13">
    <location>
        <begin position="1303"/>
        <end position="1453"/>
    </location>
</feature>
<evidence type="ECO:0000259" key="13">
    <source>
        <dbReference type="PROSITE" id="PS50025"/>
    </source>
</evidence>
<evidence type="ECO:0000256" key="3">
    <source>
        <dbReference type="ARBA" id="ARBA00022530"/>
    </source>
</evidence>
<evidence type="ECO:0000256" key="4">
    <source>
        <dbReference type="ARBA" id="ARBA00022729"/>
    </source>
</evidence>
<dbReference type="SMART" id="SM00282">
    <property type="entry name" value="LamG"/>
    <property type="match status" value="4"/>
</dbReference>
<dbReference type="FunFam" id="2.60.120.200:FF:000056">
    <property type="entry name" value="Laminin subunit alpha 3"/>
    <property type="match status" value="1"/>
</dbReference>
<dbReference type="CDD" id="cd00055">
    <property type="entry name" value="EGF_Lam"/>
    <property type="match status" value="2"/>
</dbReference>
<dbReference type="GO" id="GO:0007155">
    <property type="term" value="P:cell adhesion"/>
    <property type="evidence" value="ECO:0007669"/>
    <property type="project" value="UniProtKB-KW"/>
</dbReference>
<reference evidence="15" key="2">
    <citation type="submission" date="2025-09" db="UniProtKB">
        <authorList>
            <consortium name="Ensembl"/>
        </authorList>
    </citation>
    <scope>IDENTIFICATION</scope>
</reference>
<dbReference type="PANTHER" id="PTHR15036:SF47">
    <property type="entry name" value="LAMININ SUBUNIT ALPHA-4"/>
    <property type="match status" value="1"/>
</dbReference>
<dbReference type="InterPro" id="IPR001791">
    <property type="entry name" value="Laminin_G"/>
</dbReference>
<dbReference type="GO" id="GO:0045995">
    <property type="term" value="P:regulation of embryonic development"/>
    <property type="evidence" value="ECO:0007669"/>
    <property type="project" value="InterPro"/>
</dbReference>
<dbReference type="GO" id="GO:0005576">
    <property type="term" value="C:extracellular region"/>
    <property type="evidence" value="ECO:0007669"/>
    <property type="project" value="UniProtKB-ARBA"/>
</dbReference>
<organism evidence="15 16">
    <name type="scientific">Bubo bubo</name>
    <name type="common">Eurasian eagle-owl</name>
    <name type="synonym">Strix bubo</name>
    <dbReference type="NCBI Taxonomy" id="30461"/>
    <lineage>
        <taxon>Eukaryota</taxon>
        <taxon>Metazoa</taxon>
        <taxon>Chordata</taxon>
        <taxon>Craniata</taxon>
        <taxon>Vertebrata</taxon>
        <taxon>Euteleostomi</taxon>
        <taxon>Archelosauria</taxon>
        <taxon>Archosauria</taxon>
        <taxon>Dinosauria</taxon>
        <taxon>Saurischia</taxon>
        <taxon>Theropoda</taxon>
        <taxon>Coelurosauria</taxon>
        <taxon>Aves</taxon>
        <taxon>Neognathae</taxon>
        <taxon>Neoaves</taxon>
        <taxon>Telluraves</taxon>
        <taxon>Strigiformes</taxon>
        <taxon>Strigidae</taxon>
        <taxon>Bubo</taxon>
    </lineage>
</organism>
<dbReference type="Pfam" id="PF06008">
    <property type="entry name" value="Laminin_I"/>
    <property type="match status" value="1"/>
</dbReference>
<keyword evidence="16" id="KW-1185">Reference proteome</keyword>
<comment type="caution">
    <text evidence="11">Lacks conserved residue(s) required for the propagation of feature annotation.</text>
</comment>
<feature type="domain" description="Laminin G" evidence="13">
    <location>
        <begin position="1134"/>
        <end position="1296"/>
    </location>
</feature>
<evidence type="ECO:0000256" key="9">
    <source>
        <dbReference type="ARBA" id="ARBA00023180"/>
    </source>
</evidence>
<keyword evidence="3" id="KW-0272">Extracellular matrix</keyword>
<dbReference type="InterPro" id="IPR056863">
    <property type="entry name" value="LMN_ATRN_NET-like_EGF"/>
</dbReference>
<dbReference type="Pfam" id="PF02210">
    <property type="entry name" value="Laminin_G_2"/>
    <property type="match status" value="3"/>
</dbReference>
<feature type="domain" description="Laminin EGF-like" evidence="14">
    <location>
        <begin position="67"/>
        <end position="119"/>
    </location>
</feature>
<dbReference type="GO" id="GO:0016020">
    <property type="term" value="C:membrane"/>
    <property type="evidence" value="ECO:0007669"/>
    <property type="project" value="UniProtKB-SubCell"/>
</dbReference>
<dbReference type="Pfam" id="PF00053">
    <property type="entry name" value="EGF_laminin"/>
    <property type="match status" value="1"/>
</dbReference>
<dbReference type="CDD" id="cd00110">
    <property type="entry name" value="LamG"/>
    <property type="match status" value="4"/>
</dbReference>
<sequence>HSLFFFPSNKGLFTGRCVPCNCNGNSNRCQDGTGKCINCQYNTAGEKCERCKDGYFGDATQGSCRVCPCPYTNRFATGCVANGDEIQCLCKEGYTGVRCERCAPGYFGNPQKYGGYCQKCNCNNNGQLASCDHLTGECFNNEPKDVDPNEDCDPCDSCVITLLKDLSTIGDELQLIKSQLQNVHANTHTLEQMRHLETRIKDLKVGIHEQKTEILFNNFGQTHQKGKDLVSRIQIVVNNIEVLLEQVAGTNAEGNNLPLGDAAKELAEAQRMMTEMRNRNFGHLQAEAEKERTEAQLLLARIKNELQKYHQENHGLIKIVRDSLNEYESKITDLREALNEAMGQIKQAENLNRDNGVLLEDVKETNVQQNDILDILSSARSSLTQANSMLGLLQKSKEEYESLAAQLDGARKDMNEKLTNNSLSASKEPLVVRAEEHAKSLQDLAKQLEEIKNSARKDELVGCAVEASTAYDNIINAIKAAEEAANKAGNAADSALSVSTHKWPNDGKLVTTRFFFLAITVAPKKDLCVLNTLQIDLVTLQNNLNGINRDDIDSIITSAKTMVKSAEDVTTNVLDELLPIQVDVEKMKSTYGSTQSAGFSKALMEANNSVKKLTNKLPDLFSKIESINQQLMPISNISENVNRIRELIQQARDAANKVAIPMRFNGSSGVEVRPPSNLEDLKGYTSLSFFLQRPQTRLDIPQRASNKFVLYLGNKDASKDYIGMAVKDGHLTCVYNLGDGDVEIDVQPFVTQSETEDAIMDQVKFERIYQYVKLNYIKGATSASPEYEHPLNASSGGSDTLLNLDPSTVVFYVGGYPPDFRPPGKLDYPHYEGCIELDNLNEHIISLYNFKRTFNLNTTEVQPCRRYKEETDQSYFEGTGYASVTLKESNTHSRVRYEQTIETTADEGIVFFAANGDQFISVLIKDGHTVFRYKVGSEPPKEIETNRLQATILVCGLKYQATELFFLPLPETSFNISTPPFRGCMKNVKNPNTASVVFDETVGVSKKCSDDWKLVRSAAFSKKGTLSLSAAGFPFPKDFQVENTSVNFFYMYFIYVHNHLFKFHAYFYLVCFRLRLLVDDESALASVDSPRARALIEPIKFGGDDFEGCISNIFIKSYSEFHKWRFTGIFLENRKNTSNKIDLYLNMFTFQYRLHFSVDVRTRSSRGLIVFMEERSEDSYMALHISKGRFVFSLGSGGKRIKIKTSIKYNDGQWHTVVCSMDGKNVRLVVDGLRAQHGRLATNSAISIKSPIYVGGLPSLKRQNIPVDSFKGCLRNFGMNGRVMNAPQQKNGVLPCLDVPMNTGIYFFNEGGYITIGNLLMGLDFRIVFTIRPRSSTGILLHAGSKQDHYLTVYMEGGKVIAAGNSGAGEFQTSVIPEQPLSDGQWHTIAGTLYHTSSSETLKGRWAQTNLDTLWLPVKDPFFGCLRNINVNDKHVSTRRISEVHGVVSLHGCPAK</sequence>
<feature type="disulfide bond" evidence="11">
    <location>
        <begin position="90"/>
        <end position="99"/>
    </location>
</feature>
<evidence type="ECO:0000256" key="1">
    <source>
        <dbReference type="ARBA" id="ARBA00004302"/>
    </source>
</evidence>
<accession>A0A8C0EHY7</accession>
<dbReference type="Proteomes" id="UP000694567">
    <property type="component" value="Unplaced"/>
</dbReference>
<evidence type="ECO:0000256" key="5">
    <source>
        <dbReference type="ARBA" id="ARBA00022737"/>
    </source>
</evidence>
<evidence type="ECO:0000259" key="14">
    <source>
        <dbReference type="PROSITE" id="PS50027"/>
    </source>
</evidence>
<dbReference type="InterPro" id="IPR010307">
    <property type="entry name" value="Laminin_dom_II"/>
</dbReference>
<evidence type="ECO:0000256" key="12">
    <source>
        <dbReference type="SAM" id="Coils"/>
    </source>
</evidence>
<keyword evidence="6" id="KW-0084">Basement membrane</keyword>
<reference evidence="15" key="1">
    <citation type="submission" date="2025-08" db="UniProtKB">
        <authorList>
            <consortium name="Ensembl"/>
        </authorList>
    </citation>
    <scope>IDENTIFICATION</scope>
</reference>
<feature type="domain" description="Laminin G" evidence="13">
    <location>
        <begin position="661"/>
        <end position="864"/>
    </location>
</feature>
<evidence type="ECO:0000313" key="15">
    <source>
        <dbReference type="Ensembl" id="ENSBOBP00000004107.1"/>
    </source>
</evidence>
<evidence type="ECO:0000256" key="7">
    <source>
        <dbReference type="ARBA" id="ARBA00022889"/>
    </source>
</evidence>
<dbReference type="SMART" id="SM00180">
    <property type="entry name" value="EGF_Lam"/>
    <property type="match status" value="2"/>
</dbReference>
<dbReference type="Pfam" id="PF06009">
    <property type="entry name" value="Laminin_II"/>
    <property type="match status" value="1"/>
</dbReference>
<evidence type="ECO:0000256" key="10">
    <source>
        <dbReference type="ARBA" id="ARBA00023292"/>
    </source>
</evidence>
<keyword evidence="5" id="KW-0677">Repeat</keyword>
<feature type="disulfide bond" evidence="11">
    <location>
        <begin position="39"/>
        <end position="48"/>
    </location>
</feature>
<keyword evidence="9" id="KW-0325">Glycoprotein</keyword>
<dbReference type="PANTHER" id="PTHR15036">
    <property type="entry name" value="PIKACHURIN-LIKE PROTEIN"/>
    <property type="match status" value="1"/>
</dbReference>
<feature type="disulfide bond" evidence="11">
    <location>
        <begin position="67"/>
        <end position="79"/>
    </location>
</feature>
<feature type="coiled-coil region" evidence="12">
    <location>
        <begin position="610"/>
        <end position="654"/>
    </location>
</feature>
<dbReference type="GO" id="GO:0005604">
    <property type="term" value="C:basement membrane"/>
    <property type="evidence" value="ECO:0007669"/>
    <property type="project" value="UniProtKB-SubCell"/>
</dbReference>
<feature type="coiled-coil region" evidence="12">
    <location>
        <begin position="259"/>
        <end position="354"/>
    </location>
</feature>
<keyword evidence="7" id="KW-0130">Cell adhesion</keyword>
<protein>
    <submittedName>
        <fullName evidence="15">Laminin subunit alpha 3</fullName>
    </submittedName>
</protein>
<evidence type="ECO:0000313" key="16">
    <source>
        <dbReference type="Proteomes" id="UP000694567"/>
    </source>
</evidence>
<dbReference type="PROSITE" id="PS50027">
    <property type="entry name" value="EGF_LAM_2"/>
    <property type="match status" value="2"/>
</dbReference>
<evidence type="ECO:0000256" key="11">
    <source>
        <dbReference type="PROSITE-ProRule" id="PRU00460"/>
    </source>
</evidence>
<keyword evidence="12" id="KW-0175">Coiled coil</keyword>
<dbReference type="GO" id="GO:0030155">
    <property type="term" value="P:regulation of cell adhesion"/>
    <property type="evidence" value="ECO:0007669"/>
    <property type="project" value="InterPro"/>
</dbReference>
<comment type="subcellular location">
    <subcellularLocation>
        <location evidence="1">Secreted</location>
        <location evidence="1">Extracellular space</location>
        <location evidence="1">Extracellular matrix</location>
        <location evidence="1">Basement membrane</location>
    </subcellularLocation>
</comment>
<dbReference type="FunFam" id="2.10.25.10:FF:000188">
    <property type="entry name" value="Laminin subunit gamma 2"/>
    <property type="match status" value="1"/>
</dbReference>
<keyword evidence="10 11" id="KW-0424">Laminin EGF-like domain</keyword>
<dbReference type="GO" id="GO:0005102">
    <property type="term" value="F:signaling receptor binding"/>
    <property type="evidence" value="ECO:0007669"/>
    <property type="project" value="InterPro"/>
</dbReference>
<dbReference type="PROSITE" id="PS50025">
    <property type="entry name" value="LAM_G_DOMAIN"/>
    <property type="match status" value="3"/>
</dbReference>
<dbReference type="GO" id="GO:0030334">
    <property type="term" value="P:regulation of cell migration"/>
    <property type="evidence" value="ECO:0007669"/>
    <property type="project" value="InterPro"/>
</dbReference>
<dbReference type="Pfam" id="PF24973">
    <property type="entry name" value="EGF_LMN_ATRN"/>
    <property type="match status" value="1"/>
</dbReference>